<dbReference type="STRING" id="1236989.JCM15548_14342"/>
<dbReference type="SUPFAM" id="SSF47598">
    <property type="entry name" value="Ribbon-helix-helix"/>
    <property type="match status" value="1"/>
</dbReference>
<evidence type="ECO:0000256" key="2">
    <source>
        <dbReference type="ARBA" id="ARBA00022596"/>
    </source>
</evidence>
<comment type="caution">
    <text evidence="10">The sequence shown here is derived from an EMBL/GenBank/DDBJ whole genome shotgun (WGS) entry which is preliminary data.</text>
</comment>
<accession>A0A0E9M308</accession>
<dbReference type="InterPro" id="IPR002145">
    <property type="entry name" value="CopG"/>
</dbReference>
<dbReference type="InterPro" id="IPR010985">
    <property type="entry name" value="Ribbon_hlx_hlx"/>
</dbReference>
<keyword evidence="3 7" id="KW-0479">Metal-binding</keyword>
<protein>
    <recommendedName>
        <fullName evidence="7">Putative nickel-responsive regulator</fullName>
    </recommendedName>
</protein>
<feature type="binding site" evidence="7">
    <location>
        <position position="88"/>
    </location>
    <ligand>
        <name>Ni(2+)</name>
        <dbReference type="ChEBI" id="CHEBI:49786"/>
    </ligand>
</feature>
<evidence type="ECO:0000313" key="11">
    <source>
        <dbReference type="Proteomes" id="UP000032900"/>
    </source>
</evidence>
<dbReference type="Gene3D" id="1.10.1220.10">
    <property type="entry name" value="Met repressor-like"/>
    <property type="match status" value="1"/>
</dbReference>
<dbReference type="Pfam" id="PF08753">
    <property type="entry name" value="NikR_C"/>
    <property type="match status" value="1"/>
</dbReference>
<reference evidence="10 11" key="1">
    <citation type="journal article" date="2015" name="Microbes Environ.">
        <title>Distribution and evolution of nitrogen fixation genes in the phylum bacteroidetes.</title>
        <authorList>
            <person name="Inoue J."/>
            <person name="Oshima K."/>
            <person name="Suda W."/>
            <person name="Sakamoto M."/>
            <person name="Iino T."/>
            <person name="Noda S."/>
            <person name="Hongoh Y."/>
            <person name="Hattori M."/>
            <person name="Ohkuma M."/>
        </authorList>
    </citation>
    <scope>NUCLEOTIDE SEQUENCE [LARGE SCALE GENOMIC DNA]</scope>
    <source>
        <strain evidence="10">JCM 15548</strain>
    </source>
</reference>
<feature type="binding site" evidence="7">
    <location>
        <position position="96"/>
    </location>
    <ligand>
        <name>Ni(2+)</name>
        <dbReference type="ChEBI" id="CHEBI:49786"/>
    </ligand>
</feature>
<dbReference type="InterPro" id="IPR050192">
    <property type="entry name" value="CopG/NikR_regulator"/>
</dbReference>
<dbReference type="CDD" id="cd22231">
    <property type="entry name" value="RHH_NikR_HicB-like"/>
    <property type="match status" value="1"/>
</dbReference>
<evidence type="ECO:0000256" key="6">
    <source>
        <dbReference type="ARBA" id="ARBA00023163"/>
    </source>
</evidence>
<dbReference type="NCBIfam" id="NF003381">
    <property type="entry name" value="PRK04460.1"/>
    <property type="match status" value="1"/>
</dbReference>
<dbReference type="GO" id="GO:0016151">
    <property type="term" value="F:nickel cation binding"/>
    <property type="evidence" value="ECO:0007669"/>
    <property type="project" value="UniProtKB-UniRule"/>
</dbReference>
<proteinExistence type="inferred from homology"/>
<dbReference type="OrthoDB" id="9806294at2"/>
<name>A0A0E9M308_9BACT</name>
<keyword evidence="2 7" id="KW-0533">Nickel</keyword>
<dbReference type="GO" id="GO:0003700">
    <property type="term" value="F:DNA-binding transcription factor activity"/>
    <property type="evidence" value="ECO:0007669"/>
    <property type="project" value="UniProtKB-UniRule"/>
</dbReference>
<evidence type="ECO:0000259" key="8">
    <source>
        <dbReference type="Pfam" id="PF01402"/>
    </source>
</evidence>
<sequence length="133" mass="15052">MSVVRFGVSLEKELLDQLDDLVTKNRFSNRSQAIRQLIADHGALSKWECNNLVVGSITLVYNHHKRELLTLLNEVQHAFHEEVLAAQHFHLGNDHCLEIIAVKGKAVRLTELADRLIALKGIQHGKLTMSRIT</sequence>
<evidence type="ECO:0000259" key="9">
    <source>
        <dbReference type="Pfam" id="PF08753"/>
    </source>
</evidence>
<feature type="binding site" evidence="7">
    <location>
        <position position="90"/>
    </location>
    <ligand>
        <name>Ni(2+)</name>
        <dbReference type="ChEBI" id="CHEBI:49786"/>
    </ligand>
</feature>
<organism evidence="10 11">
    <name type="scientific">Geofilum rubicundum JCM 15548</name>
    <dbReference type="NCBI Taxonomy" id="1236989"/>
    <lineage>
        <taxon>Bacteria</taxon>
        <taxon>Pseudomonadati</taxon>
        <taxon>Bacteroidota</taxon>
        <taxon>Bacteroidia</taxon>
        <taxon>Marinilabiliales</taxon>
        <taxon>Marinilabiliaceae</taxon>
        <taxon>Geofilum</taxon>
    </lineage>
</organism>
<feature type="domain" description="Ribbon-helix-helix protein CopG" evidence="8">
    <location>
        <begin position="4"/>
        <end position="40"/>
    </location>
</feature>
<dbReference type="InterPro" id="IPR022988">
    <property type="entry name" value="Ni_resp_reg_NikR"/>
</dbReference>
<dbReference type="HAMAP" id="MF_00476">
    <property type="entry name" value="NikR"/>
    <property type="match status" value="1"/>
</dbReference>
<evidence type="ECO:0000256" key="3">
    <source>
        <dbReference type="ARBA" id="ARBA00022723"/>
    </source>
</evidence>
<comment type="similarity">
    <text evidence="1 7">Belongs to the transcriptional regulatory CopG/NikR family.</text>
</comment>
<dbReference type="AlphaFoldDB" id="A0A0E9M308"/>
<keyword evidence="6 7" id="KW-0804">Transcription</keyword>
<evidence type="ECO:0000313" key="10">
    <source>
        <dbReference type="EMBL" id="GAO31929.1"/>
    </source>
</evidence>
<dbReference type="GO" id="GO:0010045">
    <property type="term" value="P:response to nickel cation"/>
    <property type="evidence" value="ECO:0007669"/>
    <property type="project" value="InterPro"/>
</dbReference>
<dbReference type="InterPro" id="IPR013321">
    <property type="entry name" value="Arc_rbn_hlx_hlx"/>
</dbReference>
<dbReference type="PANTHER" id="PTHR34719">
    <property type="entry name" value="NICKEL-RESPONSIVE REGULATOR"/>
    <property type="match status" value="1"/>
</dbReference>
<dbReference type="Gene3D" id="3.30.70.1150">
    <property type="entry name" value="ACT-like. Chain A, domain 2"/>
    <property type="match status" value="1"/>
</dbReference>
<dbReference type="SUPFAM" id="SSF55021">
    <property type="entry name" value="ACT-like"/>
    <property type="match status" value="1"/>
</dbReference>
<dbReference type="Proteomes" id="UP000032900">
    <property type="component" value="Unassembled WGS sequence"/>
</dbReference>
<dbReference type="InterPro" id="IPR045865">
    <property type="entry name" value="ACT-like_dom_sf"/>
</dbReference>
<feature type="binding site" evidence="7">
    <location>
        <position position="77"/>
    </location>
    <ligand>
        <name>Ni(2+)</name>
        <dbReference type="ChEBI" id="CHEBI:49786"/>
    </ligand>
</feature>
<dbReference type="RefSeq" id="WP_062128357.1">
    <property type="nucleotide sequence ID" value="NZ_BAZW01000070.1"/>
</dbReference>
<evidence type="ECO:0000256" key="5">
    <source>
        <dbReference type="ARBA" id="ARBA00023125"/>
    </source>
</evidence>
<evidence type="ECO:0000256" key="1">
    <source>
        <dbReference type="ARBA" id="ARBA00008478"/>
    </source>
</evidence>
<comment type="function">
    <text evidence="7">Transcriptional regulator.</text>
</comment>
<dbReference type="InterPro" id="IPR027271">
    <property type="entry name" value="Acetolactate_synth/TF_NikR_C"/>
</dbReference>
<dbReference type="NCBIfam" id="NF002815">
    <property type="entry name" value="PRK02967.1"/>
    <property type="match status" value="1"/>
</dbReference>
<keyword evidence="5 7" id="KW-0238">DNA-binding</keyword>
<evidence type="ECO:0000256" key="7">
    <source>
        <dbReference type="HAMAP-Rule" id="MF_00476"/>
    </source>
</evidence>
<gene>
    <name evidence="10" type="ORF">JCM15548_14342</name>
</gene>
<evidence type="ECO:0000256" key="4">
    <source>
        <dbReference type="ARBA" id="ARBA00023015"/>
    </source>
</evidence>
<dbReference type="Pfam" id="PF01402">
    <property type="entry name" value="RHH_1"/>
    <property type="match status" value="1"/>
</dbReference>
<keyword evidence="11" id="KW-1185">Reference proteome</keyword>
<dbReference type="EMBL" id="BAZW01000070">
    <property type="protein sequence ID" value="GAO31929.1"/>
    <property type="molecule type" value="Genomic_DNA"/>
</dbReference>
<dbReference type="PANTHER" id="PTHR34719:SF2">
    <property type="entry name" value="NICKEL-RESPONSIVE REGULATOR"/>
    <property type="match status" value="1"/>
</dbReference>
<keyword evidence="4 7" id="KW-0805">Transcription regulation</keyword>
<comment type="cofactor">
    <cofactor evidence="7">
        <name>Ni(2+)</name>
        <dbReference type="ChEBI" id="CHEBI:49786"/>
    </cofactor>
    <text evidence="7">Binds 1 nickel ion per subunit.</text>
</comment>
<dbReference type="InterPro" id="IPR014864">
    <property type="entry name" value="TF_NikR_Ni-bd_C"/>
</dbReference>
<feature type="domain" description="Transcription factor NikR nickel binding C-terminal" evidence="9">
    <location>
        <begin position="54"/>
        <end position="129"/>
    </location>
</feature>
<dbReference type="GO" id="GO:0003677">
    <property type="term" value="F:DNA binding"/>
    <property type="evidence" value="ECO:0007669"/>
    <property type="project" value="UniProtKB-KW"/>
</dbReference>